<accession>A0A1V2EU75</accession>
<evidence type="ECO:0000313" key="3">
    <source>
        <dbReference type="Proteomes" id="UP000188729"/>
    </source>
</evidence>
<dbReference type="EMBL" id="MPSB01000008">
    <property type="protein sequence ID" value="ONF95858.1"/>
    <property type="molecule type" value="Genomic_DNA"/>
</dbReference>
<dbReference type="InterPro" id="IPR006342">
    <property type="entry name" value="FkbM_mtfrase"/>
</dbReference>
<protein>
    <recommendedName>
        <fullName evidence="1">Methyltransferase FkbM domain-containing protein</fullName>
    </recommendedName>
</protein>
<name>A0A1V2EU75_9SPHN</name>
<sequence>MPSIQGLARRTYNGFNKGLARVVIPRLLAEPGKSLALRALGEGAGAWTVPASLITPDWICYCVGVGLDATFDMDLAEQCGAQVISFDPTPRAVAYMEGLAHRRPNHRFEPVAVWNSNTTLQFYAPMNNNHVNLSTRDIHATGKYVLVPAETLPSIMARLGHDRIDLLKIDIEGSWDIVIADLAERRIAPKVLCVEFDTPTSPAKVRRAVRSLAGLGLRPIYQQRDNVLFVRDDLLR</sequence>
<dbReference type="PANTHER" id="PTHR32026">
    <property type="entry name" value="METHYLTRANSFERASE-LIKE PROTEIN 24"/>
    <property type="match status" value="1"/>
</dbReference>
<gene>
    <name evidence="2" type="ORF">SPHI_20600</name>
</gene>
<keyword evidence="3" id="KW-1185">Reference proteome</keyword>
<dbReference type="SUPFAM" id="SSF53335">
    <property type="entry name" value="S-adenosyl-L-methionine-dependent methyltransferases"/>
    <property type="match status" value="1"/>
</dbReference>
<dbReference type="RefSeq" id="WP_076744817.1">
    <property type="nucleotide sequence ID" value="NZ_MPSB01000008.1"/>
</dbReference>
<feature type="domain" description="Methyltransferase FkbM" evidence="1">
    <location>
        <begin position="79"/>
        <end position="195"/>
    </location>
</feature>
<comment type="caution">
    <text evidence="2">The sequence shown here is derived from an EMBL/GenBank/DDBJ whole genome shotgun (WGS) entry which is preliminary data.</text>
</comment>
<dbReference type="Pfam" id="PF05050">
    <property type="entry name" value="Methyltransf_21"/>
    <property type="match status" value="1"/>
</dbReference>
<dbReference type="NCBIfam" id="TIGR01444">
    <property type="entry name" value="fkbM_fam"/>
    <property type="match status" value="1"/>
</dbReference>
<dbReference type="OrthoDB" id="5679686at2"/>
<reference evidence="2 3" key="1">
    <citation type="submission" date="2016-11" db="EMBL/GenBank/DDBJ databases">
        <title>Genome sequence of Sphingomonas jeddahensis G39.</title>
        <authorList>
            <person name="Poehlein A."/>
            <person name="Wuebbeler J.H."/>
            <person name="Steinbuechel A."/>
            <person name="Daniel R."/>
        </authorList>
    </citation>
    <scope>NUCLEOTIDE SEQUENCE [LARGE SCALE GENOMIC DNA]</scope>
    <source>
        <strain evidence="2 3">G39</strain>
    </source>
</reference>
<dbReference type="Proteomes" id="UP000188729">
    <property type="component" value="Unassembled WGS sequence"/>
</dbReference>
<dbReference type="PANTHER" id="PTHR32026:SF10">
    <property type="entry name" value="METHYLTRANSFERASE-LIKE PROTEIN 24-RELATED"/>
    <property type="match status" value="1"/>
</dbReference>
<dbReference type="InterPro" id="IPR029063">
    <property type="entry name" value="SAM-dependent_MTases_sf"/>
</dbReference>
<dbReference type="InterPro" id="IPR026913">
    <property type="entry name" value="METTL24"/>
</dbReference>
<dbReference type="STRING" id="1915074.SPHI_20600"/>
<evidence type="ECO:0000313" key="2">
    <source>
        <dbReference type="EMBL" id="ONF95858.1"/>
    </source>
</evidence>
<dbReference type="AlphaFoldDB" id="A0A1V2EU75"/>
<evidence type="ECO:0000259" key="1">
    <source>
        <dbReference type="Pfam" id="PF05050"/>
    </source>
</evidence>
<organism evidence="2 3">
    <name type="scientific">Sphingomonas jeddahensis</name>
    <dbReference type="NCBI Taxonomy" id="1915074"/>
    <lineage>
        <taxon>Bacteria</taxon>
        <taxon>Pseudomonadati</taxon>
        <taxon>Pseudomonadota</taxon>
        <taxon>Alphaproteobacteria</taxon>
        <taxon>Sphingomonadales</taxon>
        <taxon>Sphingomonadaceae</taxon>
        <taxon>Sphingomonas</taxon>
    </lineage>
</organism>
<proteinExistence type="predicted"/>
<dbReference type="Gene3D" id="3.40.50.150">
    <property type="entry name" value="Vaccinia Virus protein VP39"/>
    <property type="match status" value="1"/>
</dbReference>